<name>A0AB94IKQ4_9BACI</name>
<evidence type="ECO:0000313" key="4">
    <source>
        <dbReference type="EMBL" id="ETI67625.1"/>
    </source>
</evidence>
<feature type="transmembrane region" description="Helical" evidence="1">
    <location>
        <begin position="31"/>
        <end position="51"/>
    </location>
</feature>
<comment type="caution">
    <text evidence="4">The sequence shown here is derived from an EMBL/GenBank/DDBJ whole genome shotgun (WGS) entry which is preliminary data.</text>
</comment>
<proteinExistence type="predicted"/>
<dbReference type="InterPro" id="IPR048493">
    <property type="entry name" value="DUF1980_N"/>
</dbReference>
<sequence length="282" mass="32638">MIRSLILIGLTYFVFQLHISGDINKYINMKYSYLSAAAGYGLLVLTIVQIFMVNKDRSEEHVCDDEHCGHNHVKEDKWYKKLFVYPLFAFPIISGLFFPIATLDSNIVKAKGFHFPIYDEGKGDPFFQQQFLRPDTSVYYGKDDYDTLMKKEKKQYINRDSILLDDSNYLSGMETIYNFPGEFTGKDIEFKGFVFNDAETIDKNQLFIFRFGVIHCIADAGVFGMLVDMPEGTKLKNDEWITVTGKISTIYYQPFKANIPIVKVEKWSKTTAPKDQYVFKGY</sequence>
<evidence type="ECO:0000256" key="1">
    <source>
        <dbReference type="SAM" id="Phobius"/>
    </source>
</evidence>
<accession>A0AB94IKQ4</accession>
<gene>
    <name evidence="4" type="ORF">BAVI_16597</name>
</gene>
<evidence type="ECO:0000313" key="5">
    <source>
        <dbReference type="Proteomes" id="UP000018877"/>
    </source>
</evidence>
<dbReference type="NCBIfam" id="TIGR03943">
    <property type="entry name" value="TIGR03943 family putative permease subunit"/>
    <property type="match status" value="1"/>
</dbReference>
<evidence type="ECO:0000259" key="2">
    <source>
        <dbReference type="Pfam" id="PF09323"/>
    </source>
</evidence>
<keyword evidence="5" id="KW-1185">Reference proteome</keyword>
<keyword evidence="1" id="KW-1133">Transmembrane helix</keyword>
<dbReference type="InterPro" id="IPR048447">
    <property type="entry name" value="DUF1980_C"/>
</dbReference>
<dbReference type="EMBL" id="ALAN01000090">
    <property type="protein sequence ID" value="ETI67625.1"/>
    <property type="molecule type" value="Genomic_DNA"/>
</dbReference>
<feature type="domain" description="DUF1980" evidence="2">
    <location>
        <begin position="2"/>
        <end position="114"/>
    </location>
</feature>
<dbReference type="InterPro" id="IPR052955">
    <property type="entry name" value="UPF0703_membrane_permease"/>
</dbReference>
<feature type="transmembrane region" description="Helical" evidence="1">
    <location>
        <begin position="82"/>
        <end position="101"/>
    </location>
</feature>
<keyword evidence="1" id="KW-0472">Membrane</keyword>
<dbReference type="Pfam" id="PF09323">
    <property type="entry name" value="DUF1980"/>
    <property type="match status" value="1"/>
</dbReference>
<dbReference type="AlphaFoldDB" id="A0AB94IKQ4"/>
<evidence type="ECO:0000259" key="3">
    <source>
        <dbReference type="Pfam" id="PF21537"/>
    </source>
</evidence>
<reference evidence="4 5" key="1">
    <citation type="journal article" date="2014" name="Environ. Microbiol.">
        <title>The nitrate-ammonifying and nosZ-carrying bacterium Bacillus vireti is a potent source and sink for nitric and nitrous oxide under high nitrate conditions.</title>
        <authorList>
            <person name="Mania D."/>
            <person name="Heylen K."/>
            <person name="van Spanning R.J."/>
            <person name="Frostegard A."/>
        </authorList>
    </citation>
    <scope>NUCLEOTIDE SEQUENCE [LARGE SCALE GENOMIC DNA]</scope>
    <source>
        <strain evidence="4 5">LMG 21834</strain>
    </source>
</reference>
<feature type="domain" description="DUF1980" evidence="3">
    <location>
        <begin position="139"/>
        <end position="280"/>
    </location>
</feature>
<dbReference type="InterPro" id="IPR015402">
    <property type="entry name" value="DUF1980"/>
</dbReference>
<dbReference type="PANTHER" id="PTHR40047:SF1">
    <property type="entry name" value="UPF0703 PROTEIN YCGQ"/>
    <property type="match status" value="1"/>
</dbReference>
<dbReference type="RefSeq" id="WP_024029498.1">
    <property type="nucleotide sequence ID" value="NZ_ALAN01000090.1"/>
</dbReference>
<dbReference type="Proteomes" id="UP000018877">
    <property type="component" value="Unassembled WGS sequence"/>
</dbReference>
<keyword evidence="1" id="KW-0812">Transmembrane</keyword>
<protein>
    <submittedName>
        <fullName evidence="4">EmrB/QacA family drug resistance transporter</fullName>
    </submittedName>
</protein>
<organism evidence="4 5">
    <name type="scientific">Neobacillus vireti LMG 21834</name>
    <dbReference type="NCBI Taxonomy" id="1131730"/>
    <lineage>
        <taxon>Bacteria</taxon>
        <taxon>Bacillati</taxon>
        <taxon>Bacillota</taxon>
        <taxon>Bacilli</taxon>
        <taxon>Bacillales</taxon>
        <taxon>Bacillaceae</taxon>
        <taxon>Neobacillus</taxon>
    </lineage>
</organism>
<dbReference type="Pfam" id="PF21537">
    <property type="entry name" value="DUF1980_C"/>
    <property type="match status" value="1"/>
</dbReference>
<dbReference type="PANTHER" id="PTHR40047">
    <property type="entry name" value="UPF0703 PROTEIN YCGQ"/>
    <property type="match status" value="1"/>
</dbReference>